<keyword evidence="3" id="KW-0408">Iron</keyword>
<gene>
    <name evidence="6" type="ORF">GBA65_17420</name>
</gene>
<dbReference type="PANTHER" id="PTHR21496">
    <property type="entry name" value="FERREDOXIN-RELATED"/>
    <property type="match status" value="1"/>
</dbReference>
<dbReference type="EMBL" id="CP045121">
    <property type="protein sequence ID" value="QIN80009.1"/>
    <property type="molecule type" value="Genomic_DNA"/>
</dbReference>
<evidence type="ECO:0000259" key="5">
    <source>
        <dbReference type="PROSITE" id="PS51296"/>
    </source>
</evidence>
<evidence type="ECO:0000256" key="1">
    <source>
        <dbReference type="ARBA" id="ARBA00022714"/>
    </source>
</evidence>
<evidence type="ECO:0000256" key="4">
    <source>
        <dbReference type="ARBA" id="ARBA00023014"/>
    </source>
</evidence>
<name>A0A6G8Q0J4_9ACTN</name>
<accession>A0A6G8Q0J4</accession>
<organism evidence="6 7">
    <name type="scientific">Rubrobacter marinus</name>
    <dbReference type="NCBI Taxonomy" id="2653852"/>
    <lineage>
        <taxon>Bacteria</taxon>
        <taxon>Bacillati</taxon>
        <taxon>Actinomycetota</taxon>
        <taxon>Rubrobacteria</taxon>
        <taxon>Rubrobacterales</taxon>
        <taxon>Rubrobacteraceae</taxon>
        <taxon>Rubrobacter</taxon>
    </lineage>
</organism>
<dbReference type="GO" id="GO:0046872">
    <property type="term" value="F:metal ion binding"/>
    <property type="evidence" value="ECO:0007669"/>
    <property type="project" value="UniProtKB-KW"/>
</dbReference>
<evidence type="ECO:0000256" key="3">
    <source>
        <dbReference type="ARBA" id="ARBA00023004"/>
    </source>
</evidence>
<keyword evidence="4" id="KW-0411">Iron-sulfur</keyword>
<sequence>MKVSEGETGREAVELFAGKAHEYGEGSRKVVRDGETEIGVFRVDETFYAYDNYCLHQGGPVCEGVIIGKVEAVLDEDGGVIEERFSYSENHIVCPWHGWEYNVVTGECATDRRMRLKRYEVVLRGGEVYVLC</sequence>
<dbReference type="InterPro" id="IPR017941">
    <property type="entry name" value="Rieske_2Fe-2S"/>
</dbReference>
<protein>
    <submittedName>
        <fullName evidence="6">Rieske 2Fe-2S domain-containing protein</fullName>
    </submittedName>
</protein>
<dbReference type="Proteomes" id="UP000502706">
    <property type="component" value="Chromosome"/>
</dbReference>
<evidence type="ECO:0000313" key="6">
    <source>
        <dbReference type="EMBL" id="QIN80009.1"/>
    </source>
</evidence>
<proteinExistence type="predicted"/>
<dbReference type="GO" id="GO:0051537">
    <property type="term" value="F:2 iron, 2 sulfur cluster binding"/>
    <property type="evidence" value="ECO:0007669"/>
    <property type="project" value="UniProtKB-KW"/>
</dbReference>
<dbReference type="RefSeq" id="WP_166397685.1">
    <property type="nucleotide sequence ID" value="NZ_CP045121.1"/>
</dbReference>
<dbReference type="PROSITE" id="PS51296">
    <property type="entry name" value="RIESKE"/>
    <property type="match status" value="1"/>
</dbReference>
<keyword evidence="2" id="KW-0479">Metal-binding</keyword>
<dbReference type="KEGG" id="rmar:GBA65_17420"/>
<dbReference type="PANTHER" id="PTHR21496:SF23">
    <property type="entry name" value="3-PHENYLPROPIONATE_CINNAMIC ACID DIOXYGENASE FERREDOXIN SUBUNIT"/>
    <property type="match status" value="1"/>
</dbReference>
<dbReference type="CDD" id="cd03467">
    <property type="entry name" value="Rieske"/>
    <property type="match status" value="1"/>
</dbReference>
<evidence type="ECO:0000313" key="7">
    <source>
        <dbReference type="Proteomes" id="UP000502706"/>
    </source>
</evidence>
<keyword evidence="7" id="KW-1185">Reference proteome</keyword>
<dbReference type="AlphaFoldDB" id="A0A6G8Q0J4"/>
<reference evidence="6 7" key="1">
    <citation type="submission" date="2019-10" db="EMBL/GenBank/DDBJ databases">
        <title>Rubrobacter sp nov SCSIO 52915 isolated from a deep-sea sediment in the South China Sea.</title>
        <authorList>
            <person name="Chen R.W."/>
        </authorList>
    </citation>
    <scope>NUCLEOTIDE SEQUENCE [LARGE SCALE GENOMIC DNA]</scope>
    <source>
        <strain evidence="6 7">SCSIO 52915</strain>
    </source>
</reference>
<dbReference type="Pfam" id="PF00355">
    <property type="entry name" value="Rieske"/>
    <property type="match status" value="1"/>
</dbReference>
<dbReference type="InterPro" id="IPR036922">
    <property type="entry name" value="Rieske_2Fe-2S_sf"/>
</dbReference>
<keyword evidence="1" id="KW-0001">2Fe-2S</keyword>
<dbReference type="SUPFAM" id="SSF50022">
    <property type="entry name" value="ISP domain"/>
    <property type="match status" value="1"/>
</dbReference>
<dbReference type="Gene3D" id="2.102.10.10">
    <property type="entry name" value="Rieske [2Fe-2S] iron-sulphur domain"/>
    <property type="match status" value="1"/>
</dbReference>
<feature type="domain" description="Rieske" evidence="5">
    <location>
        <begin position="15"/>
        <end position="130"/>
    </location>
</feature>
<evidence type="ECO:0000256" key="2">
    <source>
        <dbReference type="ARBA" id="ARBA00022723"/>
    </source>
</evidence>
<dbReference type="GO" id="GO:0016705">
    <property type="term" value="F:oxidoreductase activity, acting on paired donors, with incorporation or reduction of molecular oxygen"/>
    <property type="evidence" value="ECO:0007669"/>
    <property type="project" value="UniProtKB-ARBA"/>
</dbReference>
<dbReference type="GO" id="GO:0004497">
    <property type="term" value="F:monooxygenase activity"/>
    <property type="evidence" value="ECO:0007669"/>
    <property type="project" value="UniProtKB-ARBA"/>
</dbReference>